<keyword evidence="1" id="KW-0732">Signal</keyword>
<gene>
    <name evidence="2" type="ORF">CKO42_22015</name>
</gene>
<dbReference type="EMBL" id="NRRY01000056">
    <property type="protein sequence ID" value="MBK1621048.1"/>
    <property type="molecule type" value="Genomic_DNA"/>
</dbReference>
<proteinExistence type="predicted"/>
<dbReference type="AlphaFoldDB" id="A0A9X0WDJ5"/>
<dbReference type="RefSeq" id="WP_200249064.1">
    <property type="nucleotide sequence ID" value="NZ_JAXUFI010000002.1"/>
</dbReference>
<evidence type="ECO:0000256" key="1">
    <source>
        <dbReference type="SAM" id="SignalP"/>
    </source>
</evidence>
<accession>A0A9X0WDJ5</accession>
<evidence type="ECO:0000313" key="2">
    <source>
        <dbReference type="EMBL" id="MBK1621048.1"/>
    </source>
</evidence>
<keyword evidence="3" id="KW-1185">Reference proteome</keyword>
<name>A0A9X0WDJ5_9GAMM</name>
<feature type="signal peptide" evidence="1">
    <location>
        <begin position="1"/>
        <end position="21"/>
    </location>
</feature>
<organism evidence="2 3">
    <name type="scientific">Lamprobacter modestohalophilus</name>
    <dbReference type="NCBI Taxonomy" id="1064514"/>
    <lineage>
        <taxon>Bacteria</taxon>
        <taxon>Pseudomonadati</taxon>
        <taxon>Pseudomonadota</taxon>
        <taxon>Gammaproteobacteria</taxon>
        <taxon>Chromatiales</taxon>
        <taxon>Chromatiaceae</taxon>
        <taxon>Lamprobacter</taxon>
    </lineage>
</organism>
<sequence length="211" mass="22663">MRFRLLIAFVLSLSALLPASAAGSDAADVMAKAMARMMEAMGLFDGDSGPTVPTTPGMMPGMMPGMGNFGYGQMPWSQMPGYGVFDDPITAFGMQGMGDQWSGGKGWPWGSGGSGLDGIWEGRDGGLMIIRGQRFRLQAAQGGHIEGLFQRRGDRIALYEPSSESVRAYEVAEQRGRLVLRDAAGNTYLYRRLWLEDSGLRSPFGSGSSSD</sequence>
<reference evidence="2 3" key="1">
    <citation type="journal article" date="2020" name="Microorganisms">
        <title>Osmotic Adaptation and Compatible Solute Biosynthesis of Phototrophic Bacteria as Revealed from Genome Analyses.</title>
        <authorList>
            <person name="Imhoff J.F."/>
            <person name="Rahn T."/>
            <person name="Kunzel S."/>
            <person name="Keller A."/>
            <person name="Neulinger S.C."/>
        </authorList>
    </citation>
    <scope>NUCLEOTIDE SEQUENCE [LARGE SCALE GENOMIC DNA]</scope>
    <source>
        <strain evidence="2 3">DSM 25653</strain>
    </source>
</reference>
<evidence type="ECO:0000313" key="3">
    <source>
        <dbReference type="Proteomes" id="UP001138768"/>
    </source>
</evidence>
<dbReference type="Proteomes" id="UP001138768">
    <property type="component" value="Unassembled WGS sequence"/>
</dbReference>
<feature type="chain" id="PRO_5040834791" evidence="1">
    <location>
        <begin position="22"/>
        <end position="211"/>
    </location>
</feature>
<comment type="caution">
    <text evidence="2">The sequence shown here is derived from an EMBL/GenBank/DDBJ whole genome shotgun (WGS) entry which is preliminary data.</text>
</comment>
<protein>
    <submittedName>
        <fullName evidence="2">Uncharacterized protein</fullName>
    </submittedName>
</protein>